<dbReference type="GO" id="GO:0005484">
    <property type="term" value="F:SNAP receptor activity"/>
    <property type="evidence" value="ECO:0007669"/>
    <property type="project" value="InterPro"/>
</dbReference>
<dbReference type="SUPFAM" id="SSF47661">
    <property type="entry name" value="t-snare proteins"/>
    <property type="match status" value="1"/>
</dbReference>
<feature type="region of interest" description="Disordered" evidence="2">
    <location>
        <begin position="1"/>
        <end position="20"/>
    </location>
</feature>
<dbReference type="Proteomes" id="UP000000598">
    <property type="component" value="Chromosome C"/>
</dbReference>
<dbReference type="InterPro" id="IPR006012">
    <property type="entry name" value="Syntaxin/epimorphin_CS"/>
</dbReference>
<dbReference type="PANTHER" id="PTHR19957:SF295">
    <property type="entry name" value="SYNTAXIN VAM3"/>
    <property type="match status" value="1"/>
</dbReference>
<keyword evidence="3" id="KW-0472">Membrane</keyword>
<dbReference type="AlphaFoldDB" id="Q6CTE9"/>
<dbReference type="GO" id="GO:0006886">
    <property type="term" value="P:intracellular protein transport"/>
    <property type="evidence" value="ECO:0007669"/>
    <property type="project" value="InterPro"/>
</dbReference>
<dbReference type="Gene3D" id="1.20.5.110">
    <property type="match status" value="1"/>
</dbReference>
<dbReference type="InterPro" id="IPR045242">
    <property type="entry name" value="Syntaxin"/>
</dbReference>
<evidence type="ECO:0000313" key="6">
    <source>
        <dbReference type="Proteomes" id="UP000000598"/>
    </source>
</evidence>
<evidence type="ECO:0000313" key="5">
    <source>
        <dbReference type="EMBL" id="CAH01641.1"/>
    </source>
</evidence>
<dbReference type="STRING" id="284590.Q6CTE9"/>
<keyword evidence="6" id="KW-1185">Reference proteome</keyword>
<reference evidence="5 6" key="1">
    <citation type="journal article" date="2004" name="Nature">
        <title>Genome evolution in yeasts.</title>
        <authorList>
            <consortium name="Genolevures"/>
            <person name="Dujon B."/>
            <person name="Sherman D."/>
            <person name="Fischer G."/>
            <person name="Durrens P."/>
            <person name="Casaregola S."/>
            <person name="Lafontaine I."/>
            <person name="de Montigny J."/>
            <person name="Marck C."/>
            <person name="Neuveglise C."/>
            <person name="Talla E."/>
            <person name="Goffard N."/>
            <person name="Frangeul L."/>
            <person name="Aigle M."/>
            <person name="Anthouard V."/>
            <person name="Babour A."/>
            <person name="Barbe V."/>
            <person name="Barnay S."/>
            <person name="Blanchin S."/>
            <person name="Beckerich J.M."/>
            <person name="Beyne E."/>
            <person name="Bleykasten C."/>
            <person name="Boisrame A."/>
            <person name="Boyer J."/>
            <person name="Cattolico L."/>
            <person name="Confanioleri F."/>
            <person name="de Daruvar A."/>
            <person name="Despons L."/>
            <person name="Fabre E."/>
            <person name="Fairhead C."/>
            <person name="Ferry-Dumazet H."/>
            <person name="Groppi A."/>
            <person name="Hantraye F."/>
            <person name="Hennequin C."/>
            <person name="Jauniaux N."/>
            <person name="Joyet P."/>
            <person name="Kachouri R."/>
            <person name="Kerrest A."/>
            <person name="Koszul R."/>
            <person name="Lemaire M."/>
            <person name="Lesur I."/>
            <person name="Ma L."/>
            <person name="Muller H."/>
            <person name="Nicaud J.M."/>
            <person name="Nikolski M."/>
            <person name="Oztas S."/>
            <person name="Ozier-Kalogeropoulos O."/>
            <person name="Pellenz S."/>
            <person name="Potier S."/>
            <person name="Richard G.F."/>
            <person name="Straub M.L."/>
            <person name="Suleau A."/>
            <person name="Swennene D."/>
            <person name="Tekaia F."/>
            <person name="Wesolowski-Louvel M."/>
            <person name="Westhof E."/>
            <person name="Wirth B."/>
            <person name="Zeniou-Meyer M."/>
            <person name="Zivanovic I."/>
            <person name="Bolotin-Fukuhara M."/>
            <person name="Thierry A."/>
            <person name="Bouchier C."/>
            <person name="Caudron B."/>
            <person name="Scarpelli C."/>
            <person name="Gaillardin C."/>
            <person name="Weissenbach J."/>
            <person name="Wincker P."/>
            <person name="Souciet J.L."/>
        </authorList>
    </citation>
    <scope>NUCLEOTIDE SEQUENCE [LARGE SCALE GENOMIC DNA]</scope>
    <source>
        <strain evidence="6">ATCC 8585 / CBS 2359 / DSM 70799 / NBRC 1267 / NRRL Y-1140 / WM37</strain>
    </source>
</reference>
<proteinExistence type="inferred from homology"/>
<dbReference type="GO" id="GO:0048278">
    <property type="term" value="P:vesicle docking"/>
    <property type="evidence" value="ECO:0007669"/>
    <property type="project" value="TreeGrafter"/>
</dbReference>
<dbReference type="GO" id="GO:0012505">
    <property type="term" value="C:endomembrane system"/>
    <property type="evidence" value="ECO:0007669"/>
    <property type="project" value="TreeGrafter"/>
</dbReference>
<dbReference type="GO" id="GO:0031201">
    <property type="term" value="C:SNARE complex"/>
    <property type="evidence" value="ECO:0007669"/>
    <property type="project" value="TreeGrafter"/>
</dbReference>
<keyword evidence="3" id="KW-1133">Transmembrane helix</keyword>
<dbReference type="PaxDb" id="284590-Q6CTE9"/>
<dbReference type="GO" id="GO:0000149">
    <property type="term" value="F:SNARE binding"/>
    <property type="evidence" value="ECO:0007669"/>
    <property type="project" value="TreeGrafter"/>
</dbReference>
<comment type="similarity">
    <text evidence="1">Belongs to the syntaxin family.</text>
</comment>
<dbReference type="Gene3D" id="1.20.58.70">
    <property type="match status" value="1"/>
</dbReference>
<dbReference type="SMART" id="SM00397">
    <property type="entry name" value="t_SNARE"/>
    <property type="match status" value="1"/>
</dbReference>
<protein>
    <submittedName>
        <fullName evidence="5">KLLA0C13233p</fullName>
    </submittedName>
</protein>
<feature type="domain" description="T-SNARE coiled-coil homology" evidence="4">
    <location>
        <begin position="169"/>
        <end position="231"/>
    </location>
</feature>
<sequence length="262" mass="29751">MSFYQNSTPKKEDNRADSSGNDAVPLLITLEQNIQLLKRKAHLIGTSKDGQLLRVDIKNRVIPEIQKISRKLADLTSLDTQDKFARDFQALSKQYNSVKTDYENRAVQNPIPDEESKDNESEHLVSQYESMPIQDDIERRDHSSEDTPLLLSTQQQEPLLNQDELDFHTIIQHERSQDISKIHSAVQEVNAIFKQLGSLVQEQGEQVDTIGENVTGLSNNLQKANKELHKANEYQRKKNRCGTILLVAIVVITLITLIAILS</sequence>
<dbReference type="EMBL" id="CR382123">
    <property type="protein sequence ID" value="CAH01641.1"/>
    <property type="molecule type" value="Genomic_DNA"/>
</dbReference>
<dbReference type="InParanoid" id="Q6CTE9"/>
<accession>Q6CTE9</accession>
<dbReference type="OMA" id="QRNRCGM"/>
<dbReference type="SUPFAM" id="SSF58038">
    <property type="entry name" value="SNARE fusion complex"/>
    <property type="match status" value="1"/>
</dbReference>
<dbReference type="KEGG" id="kla:KLLA0_C13233g"/>
<dbReference type="InterPro" id="IPR000727">
    <property type="entry name" value="T_SNARE_dom"/>
</dbReference>
<name>Q6CTE9_KLULA</name>
<dbReference type="HOGENOM" id="CLU_059257_0_0_1"/>
<dbReference type="PROSITE" id="PS00914">
    <property type="entry name" value="SYNTAXIN"/>
    <property type="match status" value="1"/>
</dbReference>
<organism evidence="5 6">
    <name type="scientific">Kluyveromyces lactis (strain ATCC 8585 / CBS 2359 / DSM 70799 / NBRC 1267 / NRRL Y-1140 / WM37)</name>
    <name type="common">Yeast</name>
    <name type="synonym">Candida sphaerica</name>
    <dbReference type="NCBI Taxonomy" id="284590"/>
    <lineage>
        <taxon>Eukaryota</taxon>
        <taxon>Fungi</taxon>
        <taxon>Dikarya</taxon>
        <taxon>Ascomycota</taxon>
        <taxon>Saccharomycotina</taxon>
        <taxon>Saccharomycetes</taxon>
        <taxon>Saccharomycetales</taxon>
        <taxon>Saccharomycetaceae</taxon>
        <taxon>Kluyveromyces</taxon>
    </lineage>
</organism>
<evidence type="ECO:0000256" key="3">
    <source>
        <dbReference type="SAM" id="Phobius"/>
    </source>
</evidence>
<evidence type="ECO:0000259" key="4">
    <source>
        <dbReference type="PROSITE" id="PS50192"/>
    </source>
</evidence>
<dbReference type="Pfam" id="PF05739">
    <property type="entry name" value="SNARE"/>
    <property type="match status" value="1"/>
</dbReference>
<dbReference type="FunCoup" id="Q6CTE9">
    <property type="interactions" value="86"/>
</dbReference>
<dbReference type="eggNOG" id="KOG0811">
    <property type="taxonomic scope" value="Eukaryota"/>
</dbReference>
<dbReference type="PROSITE" id="PS50192">
    <property type="entry name" value="T_SNARE"/>
    <property type="match status" value="1"/>
</dbReference>
<evidence type="ECO:0000256" key="2">
    <source>
        <dbReference type="SAM" id="MobiDB-lite"/>
    </source>
</evidence>
<dbReference type="CDD" id="cd15840">
    <property type="entry name" value="SNARE_Qa"/>
    <property type="match status" value="1"/>
</dbReference>
<keyword evidence="3" id="KW-0812">Transmembrane</keyword>
<dbReference type="GO" id="GO:0006906">
    <property type="term" value="P:vesicle fusion"/>
    <property type="evidence" value="ECO:0007669"/>
    <property type="project" value="TreeGrafter"/>
</dbReference>
<dbReference type="PANTHER" id="PTHR19957">
    <property type="entry name" value="SYNTAXIN"/>
    <property type="match status" value="1"/>
</dbReference>
<evidence type="ECO:0000256" key="1">
    <source>
        <dbReference type="ARBA" id="ARBA00009063"/>
    </source>
</evidence>
<gene>
    <name evidence="5" type="ORF">KLLA0_C13233g</name>
</gene>
<feature type="transmembrane region" description="Helical" evidence="3">
    <location>
        <begin position="243"/>
        <end position="261"/>
    </location>
</feature>
<dbReference type="InterPro" id="IPR010989">
    <property type="entry name" value="SNARE"/>
</dbReference>